<dbReference type="RefSeq" id="WP_045956086.1">
    <property type="nucleotide sequence ID" value="NZ_JXXV01000019.1"/>
</dbReference>
<gene>
    <name evidence="1" type="ORF">TW81_12590</name>
</gene>
<dbReference type="AlphaFoldDB" id="A0A0F4NHR6"/>
<dbReference type="Gene3D" id="2.30.30.830">
    <property type="match status" value="1"/>
</dbReference>
<dbReference type="Pfam" id="PF04351">
    <property type="entry name" value="PilP"/>
    <property type="match status" value="1"/>
</dbReference>
<sequence>MNSKPMLLIAIGLAGCQAEQESLADFLASAKRHAQTQVQPLQHTAVVSVAKYTAQGLRQPFELPQSSGTASFQAQQKPCRQPDLFAYSGQFSRYPLSQLRFKGTMMRGDSISALIASPSGNVKRIESGQRLGEHQAKVKRVTKEYVLVEENRPDSLGCWQVSEIKLALK</sequence>
<dbReference type="STRING" id="579748.TW81_12590"/>
<evidence type="ECO:0008006" key="3">
    <source>
        <dbReference type="Google" id="ProtNLM"/>
    </source>
</evidence>
<dbReference type="PATRIC" id="fig|579748.3.peg.2601"/>
<reference evidence="1 2" key="1">
    <citation type="journal article" date="2015" name="BMC Genomics">
        <title>Genome mining reveals unlocked bioactive potential of marine Gram-negative bacteria.</title>
        <authorList>
            <person name="Machado H."/>
            <person name="Sonnenschein E.C."/>
            <person name="Melchiorsen J."/>
            <person name="Gram L."/>
        </authorList>
    </citation>
    <scope>NUCLEOTIDE SEQUENCE [LARGE SCALE GENOMIC DNA]</scope>
    <source>
        <strain evidence="1 2">S2757</strain>
    </source>
</reference>
<proteinExistence type="predicted"/>
<dbReference type="InterPro" id="IPR007446">
    <property type="entry name" value="PilP"/>
</dbReference>
<keyword evidence="2" id="KW-1185">Reference proteome</keyword>
<dbReference type="EMBL" id="JXXV01000019">
    <property type="protein sequence ID" value="KJY82647.1"/>
    <property type="molecule type" value="Genomic_DNA"/>
</dbReference>
<evidence type="ECO:0000313" key="1">
    <source>
        <dbReference type="EMBL" id="KJY82647.1"/>
    </source>
</evidence>
<accession>A0A0F4NHR6</accession>
<dbReference type="PIRSF" id="PIRSF016481">
    <property type="entry name" value="Pilus_assembly_PilP"/>
    <property type="match status" value="1"/>
</dbReference>
<name>A0A0F4NHR6_9VIBR</name>
<organism evidence="1 2">
    <name type="scientific">Vibrio galatheae</name>
    <dbReference type="NCBI Taxonomy" id="579748"/>
    <lineage>
        <taxon>Bacteria</taxon>
        <taxon>Pseudomonadati</taxon>
        <taxon>Pseudomonadota</taxon>
        <taxon>Gammaproteobacteria</taxon>
        <taxon>Vibrionales</taxon>
        <taxon>Vibrionaceae</taxon>
        <taxon>Vibrio</taxon>
    </lineage>
</organism>
<evidence type="ECO:0000313" key="2">
    <source>
        <dbReference type="Proteomes" id="UP000033673"/>
    </source>
</evidence>
<dbReference type="OrthoDB" id="5296580at2"/>
<dbReference type="Proteomes" id="UP000033673">
    <property type="component" value="Unassembled WGS sequence"/>
</dbReference>
<protein>
    <recommendedName>
        <fullName evidence="3">Fimbrial protein</fullName>
    </recommendedName>
</protein>
<comment type="caution">
    <text evidence="1">The sequence shown here is derived from an EMBL/GenBank/DDBJ whole genome shotgun (WGS) entry which is preliminary data.</text>
</comment>
<dbReference type="PROSITE" id="PS51257">
    <property type="entry name" value="PROKAR_LIPOPROTEIN"/>
    <property type="match status" value="1"/>
</dbReference>